<dbReference type="SUPFAM" id="SSF53335">
    <property type="entry name" value="S-adenosyl-L-methionine-dependent methyltransferases"/>
    <property type="match status" value="1"/>
</dbReference>
<sequence>MFITTAGRTDKHSIELAQQVGRELDIPYVARRKRSVKAVQEAENGADCIVYGKKCIELHRFGEQAPFFFHPNVAMIRIKRLLQGERDPYLVAGNITTGSTVLDCTLGLGADAIVASFAVGDGGRVVALEDNRFLAFLVAHGLHTWEDGENSIIQAMRRVEVKCMHHFEALKQMADNSFDVVYFDPMFEESILESDGIRTLTHFAMTHSLTEAIIEEAKRVARNRVVLKDHFRSLRFEQFGFQVLKRKTAKFHYGFLQVNQEPETLE</sequence>
<dbReference type="PANTHER" id="PTHR36112:SF1">
    <property type="entry name" value="RIBOSOMAL RNA SMALL SUBUNIT METHYLTRANSFERASE J"/>
    <property type="match status" value="1"/>
</dbReference>
<accession>A0A398BP39</accession>
<evidence type="ECO:0000313" key="2">
    <source>
        <dbReference type="Proteomes" id="UP000266016"/>
    </source>
</evidence>
<dbReference type="GO" id="GO:0008990">
    <property type="term" value="F:rRNA (guanine-N2-)-methyltransferase activity"/>
    <property type="evidence" value="ECO:0007669"/>
    <property type="project" value="InterPro"/>
</dbReference>
<dbReference type="InterPro" id="IPR007536">
    <property type="entry name" value="16SrRNA_methylTrfase_J"/>
</dbReference>
<proteinExistence type="predicted"/>
<name>A0A398BP39_9BACI</name>
<organism evidence="1 2">
    <name type="scientific">Peribacillus asahii</name>
    <dbReference type="NCBI Taxonomy" id="228899"/>
    <lineage>
        <taxon>Bacteria</taxon>
        <taxon>Bacillati</taxon>
        <taxon>Bacillota</taxon>
        <taxon>Bacilli</taxon>
        <taxon>Bacillales</taxon>
        <taxon>Bacillaceae</taxon>
        <taxon>Peribacillus</taxon>
    </lineage>
</organism>
<keyword evidence="2" id="KW-1185">Reference proteome</keyword>
<dbReference type="AlphaFoldDB" id="A0A398BP39"/>
<dbReference type="InterPro" id="IPR029063">
    <property type="entry name" value="SAM-dependent_MTases_sf"/>
</dbReference>
<evidence type="ECO:0008006" key="3">
    <source>
        <dbReference type="Google" id="ProtNLM"/>
    </source>
</evidence>
<dbReference type="Pfam" id="PF04445">
    <property type="entry name" value="SAM_MT"/>
    <property type="match status" value="1"/>
</dbReference>
<dbReference type="Proteomes" id="UP000266016">
    <property type="component" value="Unassembled WGS sequence"/>
</dbReference>
<dbReference type="RefSeq" id="WP_119115233.1">
    <property type="nucleotide sequence ID" value="NZ_QWVS01000002.1"/>
</dbReference>
<reference evidence="1 2" key="1">
    <citation type="submission" date="2018-08" db="EMBL/GenBank/DDBJ databases">
        <title>Bacillus jemisoniae sp. nov., Bacillus chryseoplanitiae sp. nov., Bacillus resnikiae sp. nov., and Bacillus frankliniae sp. nov., isolated from Viking spacecraft and associated surfaces.</title>
        <authorList>
            <person name="Seuylemezian A."/>
            <person name="Vaishampayan P."/>
        </authorList>
    </citation>
    <scope>NUCLEOTIDE SEQUENCE [LARGE SCALE GENOMIC DNA]</scope>
    <source>
        <strain evidence="1 2">MA001</strain>
    </source>
</reference>
<protein>
    <recommendedName>
        <fullName evidence="3">SAM-dependent methyltransferase</fullName>
    </recommendedName>
</protein>
<dbReference type="EMBL" id="QWVS01000002">
    <property type="protein sequence ID" value="RID89123.1"/>
    <property type="molecule type" value="Genomic_DNA"/>
</dbReference>
<gene>
    <name evidence="1" type="ORF">D1953_00700</name>
</gene>
<comment type="caution">
    <text evidence="1">The sequence shown here is derived from an EMBL/GenBank/DDBJ whole genome shotgun (WGS) entry which is preliminary data.</text>
</comment>
<dbReference type="PANTHER" id="PTHR36112">
    <property type="entry name" value="RIBOSOMAL RNA SMALL SUBUNIT METHYLTRANSFERASE J"/>
    <property type="match status" value="1"/>
</dbReference>
<evidence type="ECO:0000313" key="1">
    <source>
        <dbReference type="EMBL" id="RID89123.1"/>
    </source>
</evidence>
<dbReference type="Gene3D" id="3.40.50.150">
    <property type="entry name" value="Vaccinia Virus protein VP39"/>
    <property type="match status" value="1"/>
</dbReference>